<feature type="non-terminal residue" evidence="1">
    <location>
        <position position="41"/>
    </location>
</feature>
<dbReference type="Proteomes" id="UP000305222">
    <property type="component" value="Unassembled WGS sequence"/>
</dbReference>
<keyword evidence="1" id="KW-0547">Nucleotide-binding</keyword>
<organism evidence="1 2">
    <name type="scientific">Bacillus wiedmannii</name>
    <dbReference type="NCBI Taxonomy" id="1890302"/>
    <lineage>
        <taxon>Bacteria</taxon>
        <taxon>Bacillati</taxon>
        <taxon>Bacillota</taxon>
        <taxon>Bacilli</taxon>
        <taxon>Bacillales</taxon>
        <taxon>Bacillaceae</taxon>
        <taxon>Bacillus</taxon>
        <taxon>Bacillus cereus group</taxon>
    </lineage>
</organism>
<accession>A0A4U3AKL0</accession>
<gene>
    <name evidence="1" type="ORF">FC699_26365</name>
</gene>
<evidence type="ECO:0000313" key="2">
    <source>
        <dbReference type="Proteomes" id="UP000305222"/>
    </source>
</evidence>
<proteinExistence type="predicted"/>
<reference evidence="1 2" key="1">
    <citation type="journal article" date="2019" name="Environ. Microbiol.">
        <title>An active ?-lactamase is a part of an orchestrated cell wall stress resistance network of Bacillus subtilis and related rhizosphere species.</title>
        <authorList>
            <person name="Bucher T."/>
            <person name="Keren-Paz A."/>
            <person name="Hausser J."/>
            <person name="Olender T."/>
            <person name="Cytryn E."/>
            <person name="Kolodkin-Gal I."/>
        </authorList>
    </citation>
    <scope>NUCLEOTIDE SEQUENCE [LARGE SCALE GENOMIC DNA]</scope>
    <source>
        <strain evidence="1 2">I5</strain>
    </source>
</reference>
<dbReference type="EMBL" id="SZON01001919">
    <property type="protein sequence ID" value="TKI89286.1"/>
    <property type="molecule type" value="Genomic_DNA"/>
</dbReference>
<comment type="caution">
    <text evidence="1">The sequence shown here is derived from an EMBL/GenBank/DDBJ whole genome shotgun (WGS) entry which is preliminary data.</text>
</comment>
<evidence type="ECO:0000313" key="1">
    <source>
        <dbReference type="EMBL" id="TKI89286.1"/>
    </source>
</evidence>
<keyword evidence="1" id="KW-0067">ATP-binding</keyword>
<dbReference type="AlphaFoldDB" id="A0A4U3AKL0"/>
<sequence>MEKLEYEQFNGNTIRPFIPKGTHPVETGKYLISTNEIDRLY</sequence>
<name>A0A4U3AKL0_9BACI</name>
<dbReference type="GO" id="GO:0005524">
    <property type="term" value="F:ATP binding"/>
    <property type="evidence" value="ECO:0007669"/>
    <property type="project" value="UniProtKB-KW"/>
</dbReference>
<protein>
    <submittedName>
        <fullName evidence="1">ATP-binding protein</fullName>
    </submittedName>
</protein>